<keyword evidence="1" id="KW-1185">Reference proteome</keyword>
<sequence length="212" mass="25447">MQEGTYSNHHMLFLKSSAPLRTDDNFKNRVQEHHRKEILVYLLSNQYNCQWFHSFLYMHLVCLGVMKKLLQLWTGGYQTSRLSGRKIVELSEKLITMSKWVPKEFARKPRSLDELKYWKATELREFLLYFLEPVILINIMPEDNLFHFNAINCAIRILCHPTDCFHNNKYTKDLLNEFVHIFKYLYDEETIVYNVHNLIHINEDVLMFGPLD</sequence>
<evidence type="ECO:0000313" key="1">
    <source>
        <dbReference type="Proteomes" id="UP000504615"/>
    </source>
</evidence>
<evidence type="ECO:0000313" key="2">
    <source>
        <dbReference type="RefSeq" id="XP_025075174.1"/>
    </source>
</evidence>
<dbReference type="Proteomes" id="UP000504615">
    <property type="component" value="Unplaced"/>
</dbReference>
<organism evidence="1 2">
    <name type="scientific">Pogonomyrmex barbatus</name>
    <name type="common">red harvester ant</name>
    <dbReference type="NCBI Taxonomy" id="144034"/>
    <lineage>
        <taxon>Eukaryota</taxon>
        <taxon>Metazoa</taxon>
        <taxon>Ecdysozoa</taxon>
        <taxon>Arthropoda</taxon>
        <taxon>Hexapoda</taxon>
        <taxon>Insecta</taxon>
        <taxon>Pterygota</taxon>
        <taxon>Neoptera</taxon>
        <taxon>Endopterygota</taxon>
        <taxon>Hymenoptera</taxon>
        <taxon>Apocrita</taxon>
        <taxon>Aculeata</taxon>
        <taxon>Formicoidea</taxon>
        <taxon>Formicidae</taxon>
        <taxon>Myrmicinae</taxon>
        <taxon>Pogonomyrmex</taxon>
    </lineage>
</organism>
<dbReference type="OrthoDB" id="10028922at2759"/>
<reference evidence="2" key="1">
    <citation type="submission" date="2025-08" db="UniProtKB">
        <authorList>
            <consortium name="RefSeq"/>
        </authorList>
    </citation>
    <scope>IDENTIFICATION</scope>
</reference>
<name>A0A8N1S8H0_9HYME</name>
<dbReference type="PANTHER" id="PTHR33053">
    <property type="entry name" value="PROTEIN, PUTATIVE-RELATED"/>
    <property type="match status" value="1"/>
</dbReference>
<dbReference type="AlphaFoldDB" id="A0A8N1S8H0"/>
<gene>
    <name evidence="2" type="primary">LOC112552922</name>
</gene>
<proteinExistence type="predicted"/>
<accession>A0A8N1S8H0</accession>
<feature type="non-terminal residue" evidence="2">
    <location>
        <position position="212"/>
    </location>
</feature>
<protein>
    <submittedName>
        <fullName evidence="2">Uncharacterized protein LOC112552922</fullName>
    </submittedName>
</protein>
<dbReference type="RefSeq" id="XP_025075174.1">
    <property type="nucleotide sequence ID" value="XM_025219389.1"/>
</dbReference>
<dbReference type="GeneID" id="112552922"/>